<sequence length="340" mass="39425">MKTVSEQGYHACFASKTKEEKDQDDKTYKKYEELMSTLPKKRVTEDDYDQHQYQGFWYHPDILKGTMAAQNHYQSQQTDILLATMPKSGTTWLKALIFAIKNRKVNPTDMLLTLNSHELMPFLEARLYANDLIPDLSVLPTPRLLATHIPYHSLPQSIVDSGCKIVYLCRNPKDNFVSLWHFRNKLRAAIKKTPIPIDKEFESFCEGWSAYGSFWEHVLEYWRVSLENPNRVLFLMFEEMKADPPAQLKKLADFLECPFSQEEQNKGVVDEILGLCSFTNMKNLEVNKSGTSWLGFTNSAFFRKGRVGNWVSDLTPEMIERIDKITEEKLQGSGLRFQLN</sequence>
<dbReference type="EMBL" id="JACGCM010002404">
    <property type="protein sequence ID" value="KAF6140054.1"/>
    <property type="molecule type" value="Genomic_DNA"/>
</dbReference>
<dbReference type="EC" id="2.8.2.-" evidence="3"/>
<comment type="similarity">
    <text evidence="1 3">Belongs to the sulfotransferase 1 family.</text>
</comment>
<dbReference type="GO" id="GO:0008146">
    <property type="term" value="F:sulfotransferase activity"/>
    <property type="evidence" value="ECO:0007669"/>
    <property type="project" value="InterPro"/>
</dbReference>
<evidence type="ECO:0000256" key="1">
    <source>
        <dbReference type="ARBA" id="ARBA00005771"/>
    </source>
</evidence>
<evidence type="ECO:0000256" key="3">
    <source>
        <dbReference type="RuleBase" id="RU361155"/>
    </source>
</evidence>
<keyword evidence="6" id="KW-1185">Reference proteome</keyword>
<dbReference type="Proteomes" id="UP000541444">
    <property type="component" value="Unassembled WGS sequence"/>
</dbReference>
<evidence type="ECO:0000313" key="5">
    <source>
        <dbReference type="EMBL" id="KAF6140054.1"/>
    </source>
</evidence>
<dbReference type="AlphaFoldDB" id="A0A7J7LC09"/>
<protein>
    <recommendedName>
        <fullName evidence="3">Sulfotransferase</fullName>
        <ecNumber evidence="3">2.8.2.-</ecNumber>
    </recommendedName>
</protein>
<dbReference type="InterPro" id="IPR027417">
    <property type="entry name" value="P-loop_NTPase"/>
</dbReference>
<dbReference type="Gene3D" id="3.40.50.300">
    <property type="entry name" value="P-loop containing nucleotide triphosphate hydrolases"/>
    <property type="match status" value="1"/>
</dbReference>
<accession>A0A7J7LC09</accession>
<dbReference type="SUPFAM" id="SSF52540">
    <property type="entry name" value="P-loop containing nucleoside triphosphate hydrolases"/>
    <property type="match status" value="1"/>
</dbReference>
<proteinExistence type="inferred from homology"/>
<name>A0A7J7LC09_9MAGN</name>
<evidence type="ECO:0000313" key="6">
    <source>
        <dbReference type="Proteomes" id="UP000541444"/>
    </source>
</evidence>
<organism evidence="5 6">
    <name type="scientific">Kingdonia uniflora</name>
    <dbReference type="NCBI Taxonomy" id="39325"/>
    <lineage>
        <taxon>Eukaryota</taxon>
        <taxon>Viridiplantae</taxon>
        <taxon>Streptophyta</taxon>
        <taxon>Embryophyta</taxon>
        <taxon>Tracheophyta</taxon>
        <taxon>Spermatophyta</taxon>
        <taxon>Magnoliopsida</taxon>
        <taxon>Ranunculales</taxon>
        <taxon>Circaeasteraceae</taxon>
        <taxon>Kingdonia</taxon>
    </lineage>
</organism>
<keyword evidence="2 3" id="KW-0808">Transferase</keyword>
<dbReference type="InterPro" id="IPR000863">
    <property type="entry name" value="Sulfotransferase_dom"/>
</dbReference>
<feature type="domain" description="Sulfotransferase" evidence="4">
    <location>
        <begin position="78"/>
        <end position="334"/>
    </location>
</feature>
<dbReference type="PANTHER" id="PTHR11783">
    <property type="entry name" value="SULFOTRANSFERASE SULT"/>
    <property type="match status" value="1"/>
</dbReference>
<reference evidence="5 6" key="1">
    <citation type="journal article" date="2020" name="IScience">
        <title>Genome Sequencing of the Endangered Kingdonia uniflora (Circaeasteraceae, Ranunculales) Reveals Potential Mechanisms of Evolutionary Specialization.</title>
        <authorList>
            <person name="Sun Y."/>
            <person name="Deng T."/>
            <person name="Zhang A."/>
            <person name="Moore M.J."/>
            <person name="Landis J.B."/>
            <person name="Lin N."/>
            <person name="Zhang H."/>
            <person name="Zhang X."/>
            <person name="Huang J."/>
            <person name="Zhang X."/>
            <person name="Sun H."/>
            <person name="Wang H."/>
        </authorList>
    </citation>
    <scope>NUCLEOTIDE SEQUENCE [LARGE SCALE GENOMIC DNA]</scope>
    <source>
        <strain evidence="5">TB1705</strain>
        <tissue evidence="5">Leaf</tissue>
    </source>
</reference>
<dbReference type="OrthoDB" id="205623at2759"/>
<comment type="caution">
    <text evidence="5">The sequence shown here is derived from an EMBL/GenBank/DDBJ whole genome shotgun (WGS) entry which is preliminary data.</text>
</comment>
<gene>
    <name evidence="5" type="ORF">GIB67_001795</name>
</gene>
<evidence type="ECO:0000259" key="4">
    <source>
        <dbReference type="Pfam" id="PF00685"/>
    </source>
</evidence>
<evidence type="ECO:0000256" key="2">
    <source>
        <dbReference type="ARBA" id="ARBA00022679"/>
    </source>
</evidence>
<dbReference type="Pfam" id="PF00685">
    <property type="entry name" value="Sulfotransfer_1"/>
    <property type="match status" value="1"/>
</dbReference>